<dbReference type="PIRSF" id="PIRSF005901">
    <property type="entry name" value="EF-P"/>
    <property type="match status" value="1"/>
</dbReference>
<proteinExistence type="inferred from homology"/>
<dbReference type="EMBL" id="MGEK01000027">
    <property type="protein sequence ID" value="OGL81521.1"/>
    <property type="molecule type" value="Genomic_DNA"/>
</dbReference>
<keyword evidence="6 7" id="KW-0648">Protein biosynthesis</keyword>
<dbReference type="UniPathway" id="UPA00345"/>
<dbReference type="SMART" id="SM00841">
    <property type="entry name" value="Elong-fact-P_C"/>
    <property type="match status" value="1"/>
</dbReference>
<dbReference type="Gene3D" id="2.40.50.140">
    <property type="entry name" value="Nucleic acid-binding proteins"/>
    <property type="match status" value="2"/>
</dbReference>
<dbReference type="InterPro" id="IPR014722">
    <property type="entry name" value="Rib_uL2_dom2"/>
</dbReference>
<dbReference type="PROSITE" id="PS01275">
    <property type="entry name" value="EFP"/>
    <property type="match status" value="1"/>
</dbReference>
<dbReference type="AlphaFoldDB" id="A0A1F7UTB0"/>
<dbReference type="InterPro" id="IPR001059">
    <property type="entry name" value="Transl_elong_P/YeiP_cen"/>
</dbReference>
<dbReference type="PANTHER" id="PTHR30053">
    <property type="entry name" value="ELONGATION FACTOR P"/>
    <property type="match status" value="1"/>
</dbReference>
<dbReference type="InterPro" id="IPR008991">
    <property type="entry name" value="Translation_prot_SH3-like_sf"/>
</dbReference>
<dbReference type="Pfam" id="PF01132">
    <property type="entry name" value="EFP"/>
    <property type="match status" value="1"/>
</dbReference>
<dbReference type="InterPro" id="IPR012340">
    <property type="entry name" value="NA-bd_OB-fold"/>
</dbReference>
<comment type="function">
    <text evidence="7">Involved in peptide bond synthesis. Stimulates efficient translation and peptide-bond synthesis on native or reconstituted 70S ribosomes in vitro. Probably functions indirectly by altering the affinity of the ribosome for aminoacyl-tRNA, thus increasing their reactivity as acceptors for peptidyl transferase.</text>
</comment>
<dbReference type="SUPFAM" id="SSF50249">
    <property type="entry name" value="Nucleic acid-binding proteins"/>
    <property type="match status" value="2"/>
</dbReference>
<evidence type="ECO:0000313" key="13">
    <source>
        <dbReference type="Proteomes" id="UP000176846"/>
    </source>
</evidence>
<evidence type="ECO:0000256" key="3">
    <source>
        <dbReference type="ARBA" id="ARBA00009479"/>
    </source>
</evidence>
<feature type="domain" description="Translation elongation factor P/YeiP central" evidence="11">
    <location>
        <begin position="70"/>
        <end position="124"/>
    </location>
</feature>
<dbReference type="FunFam" id="2.40.50.140:FF:000004">
    <property type="entry name" value="Elongation factor P"/>
    <property type="match status" value="1"/>
</dbReference>
<comment type="caution">
    <text evidence="12">The sequence shown here is derived from an EMBL/GenBank/DDBJ whole genome shotgun (WGS) entry which is preliminary data.</text>
</comment>
<sequence>MSFISTLNDIKIGLVVNYLNEPYIVLEARFVRMQQRKPVMQTKMRHLITGKVLEISFKPGDRLEIADMARTKVNFLYRDNEQLHFMDNNTFEQFSLSISILGDKTGFLKEGEEVDVLYYNNKPINIELPKKVELKVMETEPGVKGDTAQGSVMKSAKLETGASIQVPLFVKIGDRIRINTERGEYVERA</sequence>
<evidence type="ECO:0000256" key="8">
    <source>
        <dbReference type="NCBIfam" id="TIGR00038"/>
    </source>
</evidence>
<dbReference type="CDD" id="cd05794">
    <property type="entry name" value="S1_EF-P_repeat_2"/>
    <property type="match status" value="1"/>
</dbReference>
<name>A0A1F7UTB0_9BACT</name>
<dbReference type="InterPro" id="IPR020599">
    <property type="entry name" value="Transl_elong_fac_P/YeiP"/>
</dbReference>
<dbReference type="InterPro" id="IPR013185">
    <property type="entry name" value="Transl_elong_KOW-like"/>
</dbReference>
<evidence type="ECO:0000259" key="11">
    <source>
        <dbReference type="SMART" id="SM01185"/>
    </source>
</evidence>
<evidence type="ECO:0000313" key="12">
    <source>
        <dbReference type="EMBL" id="OGL81521.1"/>
    </source>
</evidence>
<dbReference type="InterPro" id="IPR013852">
    <property type="entry name" value="Transl_elong_P/YeiP_CS"/>
</dbReference>
<evidence type="ECO:0000256" key="5">
    <source>
        <dbReference type="ARBA" id="ARBA00022768"/>
    </source>
</evidence>
<comment type="subcellular location">
    <subcellularLocation>
        <location evidence="1 7">Cytoplasm</location>
    </subcellularLocation>
</comment>
<dbReference type="Proteomes" id="UP000176846">
    <property type="component" value="Unassembled WGS sequence"/>
</dbReference>
<evidence type="ECO:0000256" key="1">
    <source>
        <dbReference type="ARBA" id="ARBA00004496"/>
    </source>
</evidence>
<organism evidence="12 13">
    <name type="scientific">Candidatus Uhrbacteria bacterium RIFCSPLOWO2_01_FULL_47_25</name>
    <dbReference type="NCBI Taxonomy" id="1802402"/>
    <lineage>
        <taxon>Bacteria</taxon>
        <taxon>Candidatus Uhriibacteriota</taxon>
    </lineage>
</organism>
<comment type="pathway">
    <text evidence="2 7">Protein biosynthesis; polypeptide chain elongation.</text>
</comment>
<evidence type="ECO:0000256" key="4">
    <source>
        <dbReference type="ARBA" id="ARBA00022490"/>
    </source>
</evidence>
<evidence type="ECO:0000259" key="10">
    <source>
        <dbReference type="SMART" id="SM00841"/>
    </source>
</evidence>
<dbReference type="GO" id="GO:0005829">
    <property type="term" value="C:cytosol"/>
    <property type="evidence" value="ECO:0007669"/>
    <property type="project" value="UniProtKB-ARBA"/>
</dbReference>
<keyword evidence="4 7" id="KW-0963">Cytoplasm</keyword>
<dbReference type="HAMAP" id="MF_00141">
    <property type="entry name" value="EF_P"/>
    <property type="match status" value="1"/>
</dbReference>
<comment type="similarity">
    <text evidence="3 7 9">Belongs to the elongation factor P family.</text>
</comment>
<dbReference type="GO" id="GO:0043043">
    <property type="term" value="P:peptide biosynthetic process"/>
    <property type="evidence" value="ECO:0007669"/>
    <property type="project" value="InterPro"/>
</dbReference>
<dbReference type="PANTHER" id="PTHR30053:SF14">
    <property type="entry name" value="TRANSLATION ELONGATION FACTOR KOW-LIKE DOMAIN-CONTAINING PROTEIN"/>
    <property type="match status" value="1"/>
</dbReference>
<dbReference type="GO" id="GO:0003746">
    <property type="term" value="F:translation elongation factor activity"/>
    <property type="evidence" value="ECO:0007669"/>
    <property type="project" value="UniProtKB-UniRule"/>
</dbReference>
<evidence type="ECO:0000256" key="6">
    <source>
        <dbReference type="ARBA" id="ARBA00022917"/>
    </source>
</evidence>
<reference evidence="12 13" key="1">
    <citation type="journal article" date="2016" name="Nat. Commun.">
        <title>Thousands of microbial genomes shed light on interconnected biogeochemical processes in an aquifer system.</title>
        <authorList>
            <person name="Anantharaman K."/>
            <person name="Brown C.T."/>
            <person name="Hug L.A."/>
            <person name="Sharon I."/>
            <person name="Castelle C.J."/>
            <person name="Probst A.J."/>
            <person name="Thomas B.C."/>
            <person name="Singh A."/>
            <person name="Wilkins M.J."/>
            <person name="Karaoz U."/>
            <person name="Brodie E.L."/>
            <person name="Williams K.H."/>
            <person name="Hubbard S.S."/>
            <person name="Banfield J.F."/>
        </authorList>
    </citation>
    <scope>NUCLEOTIDE SEQUENCE [LARGE SCALE GENOMIC DNA]</scope>
</reference>
<protein>
    <recommendedName>
        <fullName evidence="7 8">Elongation factor P</fullName>
        <shortName evidence="7">EF-P</shortName>
    </recommendedName>
</protein>
<evidence type="ECO:0000256" key="7">
    <source>
        <dbReference type="HAMAP-Rule" id="MF_00141"/>
    </source>
</evidence>
<gene>
    <name evidence="7" type="primary">efp</name>
    <name evidence="12" type="ORF">A2936_01630</name>
</gene>
<dbReference type="FunFam" id="2.40.50.140:FF:000009">
    <property type="entry name" value="Elongation factor P"/>
    <property type="match status" value="1"/>
</dbReference>
<dbReference type="SMART" id="SM01185">
    <property type="entry name" value="EFP"/>
    <property type="match status" value="1"/>
</dbReference>
<dbReference type="Pfam" id="PF08207">
    <property type="entry name" value="EFP_N"/>
    <property type="match status" value="1"/>
</dbReference>
<accession>A0A1F7UTB0</accession>
<evidence type="ECO:0000256" key="9">
    <source>
        <dbReference type="RuleBase" id="RU004389"/>
    </source>
</evidence>
<dbReference type="InterPro" id="IPR011768">
    <property type="entry name" value="Transl_elongation_fac_P"/>
</dbReference>
<dbReference type="InterPro" id="IPR015365">
    <property type="entry name" value="Elong-fact-P_C"/>
</dbReference>
<keyword evidence="5 7" id="KW-0251">Elongation factor</keyword>
<dbReference type="NCBIfam" id="TIGR00038">
    <property type="entry name" value="efp"/>
    <property type="match status" value="1"/>
</dbReference>
<dbReference type="CDD" id="cd04470">
    <property type="entry name" value="S1_EF-P_repeat_1"/>
    <property type="match status" value="1"/>
</dbReference>
<dbReference type="NCBIfam" id="NF001810">
    <property type="entry name" value="PRK00529.1"/>
    <property type="match status" value="1"/>
</dbReference>
<dbReference type="Gene3D" id="2.30.30.30">
    <property type="match status" value="1"/>
</dbReference>
<dbReference type="Pfam" id="PF09285">
    <property type="entry name" value="Elong-fact-P_C"/>
    <property type="match status" value="1"/>
</dbReference>
<dbReference type="SUPFAM" id="SSF50104">
    <property type="entry name" value="Translation proteins SH3-like domain"/>
    <property type="match status" value="1"/>
</dbReference>
<feature type="domain" description="Elongation factor P C-terminal" evidence="10">
    <location>
        <begin position="132"/>
        <end position="188"/>
    </location>
</feature>
<evidence type="ECO:0000256" key="2">
    <source>
        <dbReference type="ARBA" id="ARBA00004815"/>
    </source>
</evidence>